<dbReference type="SUPFAM" id="SSF88688">
    <property type="entry name" value="Families 57/38 glycoside transferase middle domain"/>
    <property type="match status" value="1"/>
</dbReference>
<accession>A0A0R1KD72</accession>
<dbReference type="Gene3D" id="3.20.110.10">
    <property type="entry name" value="Glycoside hydrolase 38, N terminal domain"/>
    <property type="match status" value="1"/>
</dbReference>
<dbReference type="InterPro" id="IPR037094">
    <property type="entry name" value="Glyco_hydro_38_cen_sf"/>
</dbReference>
<evidence type="ECO:0000313" key="7">
    <source>
        <dbReference type="Proteomes" id="UP000051515"/>
    </source>
</evidence>
<sequence length="854" mass="98491">MVQFVYHMDEVFEALKNQVVDYYLLDGQMSILDDYLDAYPEKKSELKKWVKAKRLFIGPWYTQTDELIVTGESIIRNLSLGMKLADDLGGSQRIGYLPDSFGQGADMPKIYNGMDIYNALFWRGLPKEETSNREFNWQSEDGSEVTTINIKDGYFVGVGLIDDDNTENVMKTVIADASLDDIALPVGGDQRYVDYNLKDRIALYNDELKNKNVKLFESNYPKLFEAVNKSKAKLDNVSGEFITSSVSKIHRSIYSSRYDQKYLNDKVERRMIYQLEPLMAMADRIGIPYKKSLLDKIWKLVVRNHAHDSAGGCNSDKTNQIILERLREVDQLSYSTVDYLVRKISESEENKQANDLTFFNTLPFAVKKNIHFKVSLKEKNFRIINGDKPVDCDVVRITRKYCGQIKRDESQYEDKDYYHVFDCVANIEIPALQWTKLSIESLDDEHDLVTETTKKKIENDAFQIEFSNGTLNLMNKKTHEKIVNFLEVVDDGDEGDTYDYSPAYNDMTLELDFKDAQVTCNKGKQFQSMQLTGAWNLPVDLKERATKELNGKVAYKLTLTLDRNDNLIKNHLLIDNKVKDHRMRVIFNSNMKTQKYSYADTAFGYIQRPVVDRHLSNWKDAGLHEEPTSIYPMLHWTNLHDDQQSFTVMSKGIKEYQMIGTGFNKVALTLFRSVGFLGRPDLIRRPGVASGNQFTYIPTPNSQLQEELHFKFAVSWDEIFEPAQIMKQFQIYAITNPYYQVQGINQFTNTLKYFVMHPLNKQLQSKPFLEIKNDQLIFSSLTESKDNAGWLLRVYNPNKFKIQGDSIIKLDSESTISLTNFTGVLIEDLGLQRDVSVGKFAPGEVKTIRIEKGF</sequence>
<dbReference type="InterPro" id="IPR011013">
    <property type="entry name" value="Gal_mutarotase_sf_dom"/>
</dbReference>
<dbReference type="SMART" id="SM00872">
    <property type="entry name" value="Alpha-mann_mid"/>
    <property type="match status" value="1"/>
</dbReference>
<dbReference type="Pfam" id="PF01074">
    <property type="entry name" value="Glyco_hydro_38N"/>
    <property type="match status" value="1"/>
</dbReference>
<dbReference type="InterPro" id="IPR011330">
    <property type="entry name" value="Glyco_hydro/deAcase_b/a-brl"/>
</dbReference>
<evidence type="ECO:0000259" key="5">
    <source>
        <dbReference type="SMART" id="SM00872"/>
    </source>
</evidence>
<dbReference type="SUPFAM" id="SSF74650">
    <property type="entry name" value="Galactose mutarotase-like"/>
    <property type="match status" value="1"/>
</dbReference>
<dbReference type="PANTHER" id="PTHR46017">
    <property type="entry name" value="ALPHA-MANNOSIDASE 2C1"/>
    <property type="match status" value="1"/>
</dbReference>
<keyword evidence="2" id="KW-0479">Metal-binding</keyword>
<dbReference type="GO" id="GO:0004559">
    <property type="term" value="F:alpha-mannosidase activity"/>
    <property type="evidence" value="ECO:0007669"/>
    <property type="project" value="InterPro"/>
</dbReference>
<dbReference type="GO" id="GO:0046872">
    <property type="term" value="F:metal ion binding"/>
    <property type="evidence" value="ECO:0007669"/>
    <property type="project" value="UniProtKB-KW"/>
</dbReference>
<dbReference type="GO" id="GO:0006013">
    <property type="term" value="P:mannose metabolic process"/>
    <property type="evidence" value="ECO:0007669"/>
    <property type="project" value="InterPro"/>
</dbReference>
<evidence type="ECO:0000256" key="2">
    <source>
        <dbReference type="ARBA" id="ARBA00022723"/>
    </source>
</evidence>
<proteinExistence type="inferred from homology"/>
<dbReference type="Pfam" id="PF09261">
    <property type="entry name" value="Alpha-mann_mid"/>
    <property type="match status" value="1"/>
</dbReference>
<dbReference type="InterPro" id="IPR015341">
    <property type="entry name" value="Glyco_hydro_38_cen"/>
</dbReference>
<keyword evidence="4" id="KW-0326">Glycosidase</keyword>
<keyword evidence="3" id="KW-0378">Hydrolase</keyword>
<comment type="similarity">
    <text evidence="1">Belongs to the glycosyl hydrolase 38 family.</text>
</comment>
<dbReference type="InterPro" id="IPR027291">
    <property type="entry name" value="Glyco_hydro_38_N_sf"/>
</dbReference>
<reference evidence="6 7" key="1">
    <citation type="journal article" date="2015" name="Genome Announc.">
        <title>Expanding the biotechnology potential of lactobacilli through comparative genomics of 213 strains and associated genera.</title>
        <authorList>
            <person name="Sun Z."/>
            <person name="Harris H.M."/>
            <person name="McCann A."/>
            <person name="Guo C."/>
            <person name="Argimon S."/>
            <person name="Zhang W."/>
            <person name="Yang X."/>
            <person name="Jeffery I.B."/>
            <person name="Cooney J.C."/>
            <person name="Kagawa T.F."/>
            <person name="Liu W."/>
            <person name="Song Y."/>
            <person name="Salvetti E."/>
            <person name="Wrobel A."/>
            <person name="Rasinkangas P."/>
            <person name="Parkhill J."/>
            <person name="Rea M.C."/>
            <person name="O'Sullivan O."/>
            <person name="Ritari J."/>
            <person name="Douillard F.P."/>
            <person name="Paul Ross R."/>
            <person name="Yang R."/>
            <person name="Briner A.E."/>
            <person name="Felis G.E."/>
            <person name="de Vos W.M."/>
            <person name="Barrangou R."/>
            <person name="Klaenhammer T.R."/>
            <person name="Caufield P.W."/>
            <person name="Cui Y."/>
            <person name="Zhang H."/>
            <person name="O'Toole P.W."/>
        </authorList>
    </citation>
    <scope>NUCLEOTIDE SEQUENCE [LARGE SCALE GENOMIC DNA]</scope>
    <source>
        <strain evidence="6 7">DSM 19674</strain>
    </source>
</reference>
<evidence type="ECO:0000313" key="6">
    <source>
        <dbReference type="EMBL" id="KRK81535.1"/>
    </source>
</evidence>
<evidence type="ECO:0000256" key="4">
    <source>
        <dbReference type="ARBA" id="ARBA00023295"/>
    </source>
</evidence>
<dbReference type="GO" id="GO:0009313">
    <property type="term" value="P:oligosaccharide catabolic process"/>
    <property type="evidence" value="ECO:0007669"/>
    <property type="project" value="TreeGrafter"/>
</dbReference>
<comment type="caution">
    <text evidence="6">The sequence shown here is derived from an EMBL/GenBank/DDBJ whole genome shotgun (WGS) entry which is preliminary data.</text>
</comment>
<dbReference type="SUPFAM" id="SSF88713">
    <property type="entry name" value="Glycoside hydrolase/deacetylase"/>
    <property type="match status" value="1"/>
</dbReference>
<dbReference type="Gene3D" id="2.70.98.30">
    <property type="entry name" value="Golgi alpha-mannosidase II, domain 4"/>
    <property type="match status" value="1"/>
</dbReference>
<dbReference type="Proteomes" id="UP000051515">
    <property type="component" value="Unassembled WGS sequence"/>
</dbReference>
<protein>
    <submittedName>
        <fullName evidence="6">Alpha-mannosidase</fullName>
    </submittedName>
</protein>
<keyword evidence="7" id="KW-1185">Reference proteome</keyword>
<dbReference type="GO" id="GO:0030246">
    <property type="term" value="F:carbohydrate binding"/>
    <property type="evidence" value="ECO:0007669"/>
    <property type="project" value="InterPro"/>
</dbReference>
<dbReference type="PANTHER" id="PTHR46017:SF2">
    <property type="entry name" value="MANNOSYLGLYCERATE HYDROLASE"/>
    <property type="match status" value="1"/>
</dbReference>
<dbReference type="Gene3D" id="1.20.1270.50">
    <property type="entry name" value="Glycoside hydrolase family 38, central domain"/>
    <property type="match status" value="1"/>
</dbReference>
<gene>
    <name evidence="6" type="ORF">FC78_GL000588</name>
</gene>
<dbReference type="EMBL" id="AZDY01000042">
    <property type="protein sequence ID" value="KRK81535.1"/>
    <property type="molecule type" value="Genomic_DNA"/>
</dbReference>
<dbReference type="InterPro" id="IPR028995">
    <property type="entry name" value="Glyco_hydro_57/38_cen_sf"/>
</dbReference>
<organism evidence="6 7">
    <name type="scientific">Companilactobacillus bobalius DSM 19674</name>
    <dbReference type="NCBI Taxonomy" id="1423788"/>
    <lineage>
        <taxon>Bacteria</taxon>
        <taxon>Bacillati</taxon>
        <taxon>Bacillota</taxon>
        <taxon>Bacilli</taxon>
        <taxon>Lactobacillales</taxon>
        <taxon>Lactobacillaceae</taxon>
        <taxon>Companilactobacillus</taxon>
        <taxon>Companilactobacillus bobalius</taxon>
    </lineage>
</organism>
<dbReference type="PATRIC" id="fig|1423788.3.peg.600"/>
<evidence type="ECO:0000256" key="1">
    <source>
        <dbReference type="ARBA" id="ARBA00009792"/>
    </source>
</evidence>
<dbReference type="AlphaFoldDB" id="A0A0R1KD72"/>
<dbReference type="STRING" id="1423788.FC78_GL000588"/>
<feature type="domain" description="Glycoside hydrolase family 38 central" evidence="5">
    <location>
        <begin position="248"/>
        <end position="326"/>
    </location>
</feature>
<dbReference type="InterPro" id="IPR000602">
    <property type="entry name" value="Glyco_hydro_38_N"/>
</dbReference>
<name>A0A0R1KD72_9LACO</name>
<evidence type="ECO:0000256" key="3">
    <source>
        <dbReference type="ARBA" id="ARBA00022801"/>
    </source>
</evidence>